<evidence type="ECO:0000313" key="7">
    <source>
        <dbReference type="EMBL" id="EOB14981.1"/>
    </source>
</evidence>
<keyword evidence="8" id="KW-1185">Reference proteome</keyword>
<dbReference type="EMBL" id="KB908919">
    <property type="protein sequence ID" value="EOB14981.1"/>
    <property type="molecule type" value="Genomic_DNA"/>
</dbReference>
<dbReference type="Proteomes" id="UP000016927">
    <property type="component" value="Unassembled WGS sequence"/>
</dbReference>
<feature type="domain" description="XPG N-terminal" evidence="6">
    <location>
        <begin position="1"/>
        <end position="106"/>
    </location>
</feature>
<dbReference type="HOGENOM" id="CLU_142628_0_0_1"/>
<dbReference type="InterPro" id="IPR006085">
    <property type="entry name" value="XPG_DNA_repair_N"/>
</dbReference>
<keyword evidence="4" id="KW-0234">DNA repair</keyword>
<dbReference type="InterPro" id="IPR019974">
    <property type="entry name" value="XPG_CS"/>
</dbReference>
<proteinExistence type="predicted"/>
<dbReference type="GO" id="GO:0017108">
    <property type="term" value="F:5'-flap endonuclease activity"/>
    <property type="evidence" value="ECO:0007669"/>
    <property type="project" value="TreeGrafter"/>
</dbReference>
<evidence type="ECO:0000259" key="6">
    <source>
        <dbReference type="SMART" id="SM00485"/>
    </source>
</evidence>
<evidence type="ECO:0000256" key="1">
    <source>
        <dbReference type="ARBA" id="ARBA00022723"/>
    </source>
</evidence>
<keyword evidence="3" id="KW-0460">Magnesium</keyword>
<keyword evidence="7" id="KW-0255">Endonuclease</keyword>
<dbReference type="OrthoDB" id="1937206at2759"/>
<dbReference type="SUPFAM" id="SSF88723">
    <property type="entry name" value="PIN domain-like"/>
    <property type="match status" value="1"/>
</dbReference>
<organism evidence="7 8">
    <name type="scientific">Nosema bombycis (strain CQ1 / CVCC 102059)</name>
    <name type="common">Microsporidian parasite</name>
    <name type="synonym">Pebrine of silkworm</name>
    <dbReference type="NCBI Taxonomy" id="578461"/>
    <lineage>
        <taxon>Eukaryota</taxon>
        <taxon>Fungi</taxon>
        <taxon>Fungi incertae sedis</taxon>
        <taxon>Microsporidia</taxon>
        <taxon>Nosematidae</taxon>
        <taxon>Nosema</taxon>
    </lineage>
</organism>
<dbReference type="PRINTS" id="PR00853">
    <property type="entry name" value="XPGRADSUPER"/>
</dbReference>
<dbReference type="GO" id="GO:0006281">
    <property type="term" value="P:DNA repair"/>
    <property type="evidence" value="ECO:0007669"/>
    <property type="project" value="UniProtKB-KW"/>
</dbReference>
<keyword evidence="2" id="KW-0227">DNA damage</keyword>
<dbReference type="Pfam" id="PF00752">
    <property type="entry name" value="XPG_N"/>
    <property type="match status" value="1"/>
</dbReference>
<reference evidence="7 8" key="1">
    <citation type="journal article" date="2013" name="BMC Genomics">
        <title>Comparative genomics of parasitic silkworm microsporidia reveal an association between genome expansion and host adaptation.</title>
        <authorList>
            <person name="Pan G."/>
            <person name="Xu J."/>
            <person name="Li T."/>
            <person name="Xia Q."/>
            <person name="Liu S.L."/>
            <person name="Zhang G."/>
            <person name="Li S."/>
            <person name="Li C."/>
            <person name="Liu H."/>
            <person name="Yang L."/>
            <person name="Liu T."/>
            <person name="Zhang X."/>
            <person name="Wu Z."/>
            <person name="Fan W."/>
            <person name="Dang X."/>
            <person name="Xiang H."/>
            <person name="Tao M."/>
            <person name="Li Y."/>
            <person name="Hu J."/>
            <person name="Li Z."/>
            <person name="Lin L."/>
            <person name="Luo J."/>
            <person name="Geng L."/>
            <person name="Wang L."/>
            <person name="Long M."/>
            <person name="Wan Y."/>
            <person name="He N."/>
            <person name="Zhang Z."/>
            <person name="Lu C."/>
            <person name="Keeling P.J."/>
            <person name="Wang J."/>
            <person name="Xiang Z."/>
            <person name="Zhou Z."/>
        </authorList>
    </citation>
    <scope>NUCLEOTIDE SEQUENCE [LARGE SCALE GENOMIC DNA]</scope>
    <source>
        <strain evidence="8">CQ1 / CVCC 102059</strain>
    </source>
</reference>
<dbReference type="GO" id="GO:0046872">
    <property type="term" value="F:metal ion binding"/>
    <property type="evidence" value="ECO:0007669"/>
    <property type="project" value="UniProtKB-KW"/>
</dbReference>
<dbReference type="PANTHER" id="PTHR11081">
    <property type="entry name" value="FLAP ENDONUCLEASE FAMILY MEMBER"/>
    <property type="match status" value="1"/>
</dbReference>
<dbReference type="VEuPathDB" id="MicrosporidiaDB:NBO_11g0052"/>
<gene>
    <name evidence="7" type="primary">FEN1A</name>
    <name evidence="7" type="ORF">NBO_11g0052</name>
</gene>
<keyword evidence="5" id="KW-0175">Coiled coil</keyword>
<dbReference type="GO" id="GO:0008409">
    <property type="term" value="F:5'-3' exonuclease activity"/>
    <property type="evidence" value="ECO:0007669"/>
    <property type="project" value="TreeGrafter"/>
</dbReference>
<accession>R0KVR4</accession>
<dbReference type="PROSITE" id="PS00841">
    <property type="entry name" value="XPG_1"/>
    <property type="match status" value="1"/>
</dbReference>
<dbReference type="InterPro" id="IPR006084">
    <property type="entry name" value="XPG/Rad2"/>
</dbReference>
<evidence type="ECO:0000256" key="2">
    <source>
        <dbReference type="ARBA" id="ARBA00022763"/>
    </source>
</evidence>
<keyword evidence="7" id="KW-0540">Nuclease</keyword>
<dbReference type="InterPro" id="IPR029060">
    <property type="entry name" value="PIN-like_dom_sf"/>
</dbReference>
<evidence type="ECO:0000256" key="5">
    <source>
        <dbReference type="SAM" id="Coils"/>
    </source>
</evidence>
<dbReference type="OMA" id="TIRMCEN"/>
<evidence type="ECO:0000256" key="3">
    <source>
        <dbReference type="ARBA" id="ARBA00022842"/>
    </source>
</evidence>
<feature type="coiled-coil region" evidence="5">
    <location>
        <begin position="93"/>
        <end position="123"/>
    </location>
</feature>
<keyword evidence="7" id="KW-0378">Hydrolase</keyword>
<evidence type="ECO:0000313" key="8">
    <source>
        <dbReference type="Proteomes" id="UP000016927"/>
    </source>
</evidence>
<keyword evidence="1" id="KW-0479">Metal-binding</keyword>
<dbReference type="PANTHER" id="PTHR11081:SF9">
    <property type="entry name" value="FLAP ENDONUCLEASE 1"/>
    <property type="match status" value="1"/>
</dbReference>
<dbReference type="SMART" id="SM00485">
    <property type="entry name" value="XPGN"/>
    <property type="match status" value="1"/>
</dbReference>
<dbReference type="Gene3D" id="3.40.50.1010">
    <property type="entry name" value="5'-nuclease"/>
    <property type="match status" value="1"/>
</dbReference>
<name>R0KVR4_NOSB1</name>
<sequence>MGIKQLTKLIKENSKKGIVERPLSFYSDKKVAIDASMFIYQFLIAVRNEGTALGTDDNVTSHLVGLFYRTINIVEAGITPLYIFDGIPPSLKLNELKKRLERREKAELDLKKAEESGDKLGIEKYEKQEN</sequence>
<dbReference type="AlphaFoldDB" id="R0KVR4"/>
<evidence type="ECO:0000256" key="4">
    <source>
        <dbReference type="ARBA" id="ARBA00023204"/>
    </source>
</evidence>
<dbReference type="STRING" id="578461.R0KVR4"/>
<protein>
    <submittedName>
        <fullName evidence="7">Flap endonuclease 1-A</fullName>
    </submittedName>
</protein>